<organism evidence="2 3">
    <name type="scientific">Amycolatopsis vancoresmycina DSM 44592</name>
    <dbReference type="NCBI Taxonomy" id="1292037"/>
    <lineage>
        <taxon>Bacteria</taxon>
        <taxon>Bacillati</taxon>
        <taxon>Actinomycetota</taxon>
        <taxon>Actinomycetes</taxon>
        <taxon>Pseudonocardiales</taxon>
        <taxon>Pseudonocardiaceae</taxon>
        <taxon>Amycolatopsis</taxon>
    </lineage>
</organism>
<dbReference type="AlphaFoldDB" id="R1HRY9"/>
<proteinExistence type="predicted"/>
<evidence type="ECO:0000313" key="2">
    <source>
        <dbReference type="EMBL" id="EOD66335.1"/>
    </source>
</evidence>
<dbReference type="EMBL" id="AOUO01000318">
    <property type="protein sequence ID" value="EOD66335.1"/>
    <property type="molecule type" value="Genomic_DNA"/>
</dbReference>
<dbReference type="PATRIC" id="fig|1292037.4.peg.4165"/>
<gene>
    <name evidence="2" type="ORF">H480_21967</name>
</gene>
<comment type="caution">
    <text evidence="2">The sequence shown here is derived from an EMBL/GenBank/DDBJ whole genome shotgun (WGS) entry which is preliminary data.</text>
</comment>
<evidence type="ECO:0000313" key="3">
    <source>
        <dbReference type="Proteomes" id="UP000014139"/>
    </source>
</evidence>
<name>R1HRY9_9PSEU</name>
<reference evidence="2 3" key="1">
    <citation type="submission" date="2013-02" db="EMBL/GenBank/DDBJ databases">
        <title>Draft genome sequence of Amycolatopsis vancoresmycina strain DSM 44592T.</title>
        <authorList>
            <person name="Kumar S."/>
            <person name="Kaur N."/>
            <person name="Kaur C."/>
            <person name="Raghava G.P.S."/>
            <person name="Mayilraj S."/>
        </authorList>
    </citation>
    <scope>NUCLEOTIDE SEQUENCE [LARGE SCALE GENOMIC DNA]</scope>
    <source>
        <strain evidence="2 3">DSM 44592</strain>
    </source>
</reference>
<feature type="region of interest" description="Disordered" evidence="1">
    <location>
        <begin position="29"/>
        <end position="60"/>
    </location>
</feature>
<accession>R1HRY9</accession>
<protein>
    <submittedName>
        <fullName evidence="2">Uncharacterized protein</fullName>
    </submittedName>
</protein>
<feature type="compositionally biased region" description="Basic and acidic residues" evidence="1">
    <location>
        <begin position="50"/>
        <end position="60"/>
    </location>
</feature>
<dbReference type="Proteomes" id="UP000014139">
    <property type="component" value="Unassembled WGS sequence"/>
</dbReference>
<evidence type="ECO:0000256" key="1">
    <source>
        <dbReference type="SAM" id="MobiDB-lite"/>
    </source>
</evidence>
<keyword evidence="3" id="KW-1185">Reference proteome</keyword>
<sequence length="60" mass="6161">MAEGGEESGTVGAVDVDLELAGGDHVADAVGQGAGGVERARRTRMAAPTRRPELRVTRNS</sequence>